<dbReference type="RefSeq" id="XP_033396187.1">
    <property type="nucleotide sequence ID" value="XM_033546281.1"/>
</dbReference>
<feature type="region of interest" description="Disordered" evidence="1">
    <location>
        <begin position="1"/>
        <end position="57"/>
    </location>
</feature>
<feature type="compositionally biased region" description="Basic and acidic residues" evidence="1">
    <location>
        <begin position="21"/>
        <end position="30"/>
    </location>
</feature>
<dbReference type="OrthoDB" id="4760831at2759"/>
<dbReference type="AlphaFoldDB" id="A0A6A6BB27"/>
<name>A0A6A6BB27_9PEZI</name>
<accession>A0A6A6BB27</accession>
<dbReference type="GeneID" id="54303787"/>
<reference evidence="2" key="1">
    <citation type="journal article" date="2020" name="Stud. Mycol.">
        <title>101 Dothideomycetes genomes: a test case for predicting lifestyles and emergence of pathogens.</title>
        <authorList>
            <person name="Haridas S."/>
            <person name="Albert R."/>
            <person name="Binder M."/>
            <person name="Bloem J."/>
            <person name="Labutti K."/>
            <person name="Salamov A."/>
            <person name="Andreopoulos B."/>
            <person name="Baker S."/>
            <person name="Barry K."/>
            <person name="Bills G."/>
            <person name="Bluhm B."/>
            <person name="Cannon C."/>
            <person name="Castanera R."/>
            <person name="Culley D."/>
            <person name="Daum C."/>
            <person name="Ezra D."/>
            <person name="Gonzalez J."/>
            <person name="Henrissat B."/>
            <person name="Kuo A."/>
            <person name="Liang C."/>
            <person name="Lipzen A."/>
            <person name="Lutzoni F."/>
            <person name="Magnuson J."/>
            <person name="Mondo S."/>
            <person name="Nolan M."/>
            <person name="Ohm R."/>
            <person name="Pangilinan J."/>
            <person name="Park H.-J."/>
            <person name="Ramirez L."/>
            <person name="Alfaro M."/>
            <person name="Sun H."/>
            <person name="Tritt A."/>
            <person name="Yoshinaga Y."/>
            <person name="Zwiers L.-H."/>
            <person name="Turgeon B."/>
            <person name="Goodwin S."/>
            <person name="Spatafora J."/>
            <person name="Crous P."/>
            <person name="Grigoriev I."/>
        </authorList>
    </citation>
    <scope>NUCLEOTIDE SEQUENCE</scope>
    <source>
        <strain evidence="2">CBS 121167</strain>
    </source>
</reference>
<evidence type="ECO:0000313" key="2">
    <source>
        <dbReference type="EMBL" id="KAF2140474.1"/>
    </source>
</evidence>
<feature type="region of interest" description="Disordered" evidence="1">
    <location>
        <begin position="406"/>
        <end position="447"/>
    </location>
</feature>
<proteinExistence type="predicted"/>
<gene>
    <name evidence="2" type="ORF">K452DRAFT_359549</name>
</gene>
<organism evidence="2 3">
    <name type="scientific">Aplosporella prunicola CBS 121167</name>
    <dbReference type="NCBI Taxonomy" id="1176127"/>
    <lineage>
        <taxon>Eukaryota</taxon>
        <taxon>Fungi</taxon>
        <taxon>Dikarya</taxon>
        <taxon>Ascomycota</taxon>
        <taxon>Pezizomycotina</taxon>
        <taxon>Dothideomycetes</taxon>
        <taxon>Dothideomycetes incertae sedis</taxon>
        <taxon>Botryosphaeriales</taxon>
        <taxon>Aplosporellaceae</taxon>
        <taxon>Aplosporella</taxon>
    </lineage>
</organism>
<feature type="compositionally biased region" description="Basic residues" evidence="1">
    <location>
        <begin position="1"/>
        <end position="10"/>
    </location>
</feature>
<dbReference type="Proteomes" id="UP000799438">
    <property type="component" value="Unassembled WGS sequence"/>
</dbReference>
<feature type="compositionally biased region" description="Polar residues" evidence="1">
    <location>
        <begin position="38"/>
        <end position="48"/>
    </location>
</feature>
<dbReference type="EMBL" id="ML995489">
    <property type="protein sequence ID" value="KAF2140474.1"/>
    <property type="molecule type" value="Genomic_DNA"/>
</dbReference>
<protein>
    <submittedName>
        <fullName evidence="2">Uncharacterized protein</fullName>
    </submittedName>
</protein>
<keyword evidence="3" id="KW-1185">Reference proteome</keyword>
<evidence type="ECO:0000313" key="3">
    <source>
        <dbReference type="Proteomes" id="UP000799438"/>
    </source>
</evidence>
<evidence type="ECO:0000256" key="1">
    <source>
        <dbReference type="SAM" id="MobiDB-lite"/>
    </source>
</evidence>
<sequence>MDPKGRRTPRSKSPLPVRVGGSREGRREATETMPDLVTEQSETKSYPSGGNLVGSPIADNNKLRSVFEDNFGASPRPVKYDQAGVLMLSWDKESSDMDVSDEVRRLRTVFEKDYNFAVDHQTLKATDFPKPERQIKRTLEEFIMKYEGHKRSLCIIYYAGHGWGDETPGKLFIAGLTVSRDTSQPASERGYNKIAWHTVEHSLMEMEADLLLIFDCCYAGALNRESRGPGHSFEFLGACDYNEKTQKPGPASFTSALISALQKLKDGVGFDSAELRRTIRSMKGFPKGKQQPVLFDRFKRNAEHVWIAPLRDSTDVMEETSERTEEVSVAREYVDLRFHFSKPQDADAVAKLAKGLNAVAHRNHYNSLGLGRVTFMKKGSLHQQVQQAAQRWLFITRRSAIAEKVHQQRLSRGLKSPPESDGEKADEAVEEATPQERSSKRRRTDSD</sequence>
<dbReference type="Gene3D" id="3.40.50.1460">
    <property type="match status" value="1"/>
</dbReference>